<dbReference type="PROSITE" id="PS51358">
    <property type="entry name" value="NOP"/>
    <property type="match status" value="1"/>
</dbReference>
<dbReference type="Proteomes" id="UP000011560">
    <property type="component" value="Unassembled WGS sequence"/>
</dbReference>
<keyword evidence="2" id="KW-0687">Ribonucleoprotein</keyword>
<evidence type="ECO:0000313" key="3">
    <source>
        <dbReference type="Proteomes" id="UP000011560"/>
    </source>
</evidence>
<dbReference type="RefSeq" id="WP_007696757.1">
    <property type="nucleotide sequence ID" value="NZ_AOIQ01000006.1"/>
</dbReference>
<dbReference type="PANTHER" id="PTHR10894:SF0">
    <property type="entry name" value="NUCLEOLAR PROTEIN 56"/>
    <property type="match status" value="1"/>
</dbReference>
<dbReference type="AlphaFoldDB" id="M0BV02"/>
<keyword evidence="3" id="KW-1185">Reference proteome</keyword>
<dbReference type="PANTHER" id="PTHR10894">
    <property type="entry name" value="NUCLEOLAR PROTEIN 5 NUCLEOLAR PROTEIN NOP5 NOP58"/>
    <property type="match status" value="1"/>
</dbReference>
<name>M0BV02_9EURY</name>
<evidence type="ECO:0000313" key="2">
    <source>
        <dbReference type="EMBL" id="ELZ13474.1"/>
    </source>
</evidence>
<dbReference type="InterPro" id="IPR045056">
    <property type="entry name" value="Nop56/Nop58"/>
</dbReference>
<dbReference type="Pfam" id="PF01798">
    <property type="entry name" value="Nop"/>
    <property type="match status" value="1"/>
</dbReference>
<dbReference type="InterPro" id="IPR042239">
    <property type="entry name" value="Nop_C"/>
</dbReference>
<proteinExistence type="predicted"/>
<dbReference type="Gene3D" id="1.10.246.90">
    <property type="entry name" value="Nop domain"/>
    <property type="match status" value="1"/>
</dbReference>
<dbReference type="InterPro" id="IPR002687">
    <property type="entry name" value="Nop_dom"/>
</dbReference>
<dbReference type="OrthoDB" id="11877at2157"/>
<reference evidence="2 3" key="1">
    <citation type="journal article" date="2014" name="PLoS Genet.">
        <title>Phylogenetically driven sequencing of extremely halophilic archaea reveals strategies for static and dynamic osmo-response.</title>
        <authorList>
            <person name="Becker E.A."/>
            <person name="Seitzer P.M."/>
            <person name="Tritt A."/>
            <person name="Larsen D."/>
            <person name="Krusor M."/>
            <person name="Yao A.I."/>
            <person name="Wu D."/>
            <person name="Madern D."/>
            <person name="Eisen J.A."/>
            <person name="Darling A.E."/>
            <person name="Facciotti M.T."/>
        </authorList>
    </citation>
    <scope>NUCLEOTIDE SEQUENCE [LARGE SCALE GENOMIC DNA]</scope>
    <source>
        <strain evidence="2 3">JCM 14624</strain>
    </source>
</reference>
<accession>M0BV02</accession>
<dbReference type="PATRIC" id="fig|1227490.4.peg.301"/>
<dbReference type="SUPFAM" id="SSF89124">
    <property type="entry name" value="Nop domain"/>
    <property type="match status" value="1"/>
</dbReference>
<dbReference type="InterPro" id="IPR036070">
    <property type="entry name" value="Nop_dom_sf"/>
</dbReference>
<dbReference type="GO" id="GO:0031428">
    <property type="term" value="C:box C/D methylation guide snoRNP complex"/>
    <property type="evidence" value="ECO:0007669"/>
    <property type="project" value="InterPro"/>
</dbReference>
<dbReference type="GO" id="GO:0030515">
    <property type="term" value="F:snoRNA binding"/>
    <property type="evidence" value="ECO:0007669"/>
    <property type="project" value="InterPro"/>
</dbReference>
<dbReference type="STRING" id="1227490.C479_01476"/>
<protein>
    <submittedName>
        <fullName evidence="2">Pre-mRNA processing ribonucleoprotein, binding domain-containing protein</fullName>
    </submittedName>
</protein>
<dbReference type="InterPro" id="IPR029012">
    <property type="entry name" value="Helix_hairpin_bin_sf"/>
</dbReference>
<sequence>MSDRTGAWFEDVTRHETAASATAIRSGSHAEPAPWPELAVESGAASDEDDYYDWLHDATVVATADAAQELERADDRQLVHAVRAMDDCRRTANELAERLAEWAGTVDDDPGTGVAYARRIVADETAIEDETITSLAERVVDLEDEALALEERLDRVAPTVAPNLVALADPILAARLISLAGSLEALAKQPSGTIQVLGAEDALFAHLRGHAPSPKHGVIYTHEAVRGTAPANRGSAARAVAGKLAIAARVDHYAGDRRPELERELAARIETIQARDGATESTEAGTDD</sequence>
<dbReference type="Gene3D" id="1.10.287.660">
    <property type="entry name" value="Helix hairpin bin"/>
    <property type="match status" value="1"/>
</dbReference>
<evidence type="ECO:0000259" key="1">
    <source>
        <dbReference type="PROSITE" id="PS51358"/>
    </source>
</evidence>
<comment type="caution">
    <text evidence="2">The sequence shown here is derived from an EMBL/GenBank/DDBJ whole genome shotgun (WGS) entry which is preliminary data.</text>
</comment>
<organism evidence="2 3">
    <name type="scientific">Halovivax asiaticus JCM 14624</name>
    <dbReference type="NCBI Taxonomy" id="1227490"/>
    <lineage>
        <taxon>Archaea</taxon>
        <taxon>Methanobacteriati</taxon>
        <taxon>Methanobacteriota</taxon>
        <taxon>Stenosarchaea group</taxon>
        <taxon>Halobacteria</taxon>
        <taxon>Halobacteriales</taxon>
        <taxon>Natrialbaceae</taxon>
        <taxon>Halovivax</taxon>
    </lineage>
</organism>
<dbReference type="EMBL" id="AOIQ01000006">
    <property type="protein sequence ID" value="ELZ13474.1"/>
    <property type="molecule type" value="Genomic_DNA"/>
</dbReference>
<gene>
    <name evidence="2" type="ORF">C479_01476</name>
</gene>
<feature type="domain" description="Nop" evidence="1">
    <location>
        <begin position="160"/>
        <end position="274"/>
    </location>
</feature>